<evidence type="ECO:0000313" key="1">
    <source>
        <dbReference type="EMBL" id="EFI28291.1"/>
    </source>
</evidence>
<protein>
    <submittedName>
        <fullName evidence="1">Uncharacterized protein</fullName>
    </submittedName>
</protein>
<dbReference type="RefSeq" id="XP_002911785.1">
    <property type="nucleotide sequence ID" value="XM_002911739.1"/>
</dbReference>
<dbReference type="EMBL" id="AACS02000002">
    <property type="protein sequence ID" value="EFI28291.1"/>
    <property type="molecule type" value="Genomic_DNA"/>
</dbReference>
<dbReference type="KEGG" id="cci:CC1G_13820"/>
<keyword evidence="2" id="KW-1185">Reference proteome</keyword>
<dbReference type="InParanoid" id="D6RKE5"/>
<evidence type="ECO:0000313" key="2">
    <source>
        <dbReference type="Proteomes" id="UP000001861"/>
    </source>
</evidence>
<dbReference type="AlphaFoldDB" id="D6RKE5"/>
<name>D6RKE5_COPC7</name>
<gene>
    <name evidence="1" type="ORF">CC1G_13820</name>
</gene>
<dbReference type="Proteomes" id="UP000001861">
    <property type="component" value="Unassembled WGS sequence"/>
</dbReference>
<proteinExistence type="predicted"/>
<dbReference type="GeneID" id="6011576"/>
<dbReference type="HOGENOM" id="CLU_1266827_0_0_1"/>
<reference evidence="1 2" key="1">
    <citation type="journal article" date="2010" name="Proc. Natl. Acad. Sci. U.S.A.">
        <title>Insights into evolution of multicellular fungi from the assembled chromosomes of the mushroom Coprinopsis cinerea (Coprinus cinereus).</title>
        <authorList>
            <person name="Stajich J.E."/>
            <person name="Wilke S.K."/>
            <person name="Ahren D."/>
            <person name="Au C.H."/>
            <person name="Birren B.W."/>
            <person name="Borodovsky M."/>
            <person name="Burns C."/>
            <person name="Canback B."/>
            <person name="Casselton L.A."/>
            <person name="Cheng C.K."/>
            <person name="Deng J."/>
            <person name="Dietrich F.S."/>
            <person name="Fargo D.C."/>
            <person name="Farman M.L."/>
            <person name="Gathman A.C."/>
            <person name="Goldberg J."/>
            <person name="Guigo R."/>
            <person name="Hoegger P.J."/>
            <person name="Hooker J.B."/>
            <person name="Huggins A."/>
            <person name="James T.Y."/>
            <person name="Kamada T."/>
            <person name="Kilaru S."/>
            <person name="Kodira C."/>
            <person name="Kues U."/>
            <person name="Kupfer D."/>
            <person name="Kwan H.S."/>
            <person name="Lomsadze A."/>
            <person name="Li W."/>
            <person name="Lilly W.W."/>
            <person name="Ma L.J."/>
            <person name="Mackey A.J."/>
            <person name="Manning G."/>
            <person name="Martin F."/>
            <person name="Muraguchi H."/>
            <person name="Natvig D.O."/>
            <person name="Palmerini H."/>
            <person name="Ramesh M.A."/>
            <person name="Rehmeyer C.J."/>
            <person name="Roe B.A."/>
            <person name="Shenoy N."/>
            <person name="Stanke M."/>
            <person name="Ter-Hovhannisyan V."/>
            <person name="Tunlid A."/>
            <person name="Velagapudi R."/>
            <person name="Vision T.J."/>
            <person name="Zeng Q."/>
            <person name="Zolan M.E."/>
            <person name="Pukkila P.J."/>
        </authorList>
    </citation>
    <scope>NUCLEOTIDE SEQUENCE [LARGE SCALE GENOMIC DNA]</scope>
    <source>
        <strain evidence="2">Okayama-7 / 130 / ATCC MYA-4618 / FGSC 9003</strain>
    </source>
</reference>
<comment type="caution">
    <text evidence="1">The sequence shown here is derived from an EMBL/GenBank/DDBJ whole genome shotgun (WGS) entry which is preliminary data.</text>
</comment>
<accession>D6RKE5</accession>
<organism evidence="1 2">
    <name type="scientific">Coprinopsis cinerea (strain Okayama-7 / 130 / ATCC MYA-4618 / FGSC 9003)</name>
    <name type="common">Inky cap fungus</name>
    <name type="synonym">Hormographiella aspergillata</name>
    <dbReference type="NCBI Taxonomy" id="240176"/>
    <lineage>
        <taxon>Eukaryota</taxon>
        <taxon>Fungi</taxon>
        <taxon>Dikarya</taxon>
        <taxon>Basidiomycota</taxon>
        <taxon>Agaricomycotina</taxon>
        <taxon>Agaricomycetes</taxon>
        <taxon>Agaricomycetidae</taxon>
        <taxon>Agaricales</taxon>
        <taxon>Agaricineae</taxon>
        <taxon>Psathyrellaceae</taxon>
        <taxon>Coprinopsis</taxon>
    </lineage>
</organism>
<dbReference type="VEuPathDB" id="FungiDB:CC1G_13820"/>
<sequence length="218" mass="24731">MSVTSMELLALLFAVFIGTAISRFVFHLTRLIYLWTVFDDEKTTAFATHYDSDSPTIGYRDEKIPNLSSCKRDRCHSDDQANKERTVSETVIHMPRISSTLYPRHLPLLPPSPLIPRGEEKARAHVWGPATKVTKPGKRRFRRIASQIYPHSDNAAFDWCYYATVHHPRVVSLNPTARRMVMPLPEPTTVAVAINARKSAKMQGRPFFLPAPRTASSQ</sequence>